<dbReference type="SUPFAM" id="SSF47598">
    <property type="entry name" value="Ribbon-helix-helix"/>
    <property type="match status" value="1"/>
</dbReference>
<dbReference type="InterPro" id="IPR010985">
    <property type="entry name" value="Ribbon_hlx_hlx"/>
</dbReference>
<evidence type="ECO:0000313" key="3">
    <source>
        <dbReference type="Proteomes" id="UP001165422"/>
    </source>
</evidence>
<dbReference type="Gene3D" id="1.10.1220.10">
    <property type="entry name" value="Met repressor-like"/>
    <property type="match status" value="1"/>
</dbReference>
<evidence type="ECO:0000259" key="1">
    <source>
        <dbReference type="Pfam" id="PF03869"/>
    </source>
</evidence>
<dbReference type="InterPro" id="IPR005569">
    <property type="entry name" value="Arc_DNA-bd_dom"/>
</dbReference>
<dbReference type="EMBL" id="JAJJPB010000035">
    <property type="protein sequence ID" value="MCC9296534.1"/>
    <property type="molecule type" value="Genomic_DNA"/>
</dbReference>
<gene>
    <name evidence="2" type="ORF">LN736_16945</name>
</gene>
<dbReference type="GO" id="GO:0003677">
    <property type="term" value="F:DNA binding"/>
    <property type="evidence" value="ECO:0007669"/>
    <property type="project" value="UniProtKB-KW"/>
</dbReference>
<sequence length="49" mass="5783">MASELSKFTLRIPTELLQKLRIIAENHGRSVNKEIEMIIKEYIKQNIEI</sequence>
<dbReference type="InterPro" id="IPR013321">
    <property type="entry name" value="Arc_rbn_hlx_hlx"/>
</dbReference>
<keyword evidence="3" id="KW-1185">Reference proteome</keyword>
<reference evidence="2" key="1">
    <citation type="submission" date="2021-11" db="EMBL/GenBank/DDBJ databases">
        <authorList>
            <person name="Qingchun L."/>
            <person name="Dong Z."/>
            <person name="Zongwei Q."/>
            <person name="Jia Z."/>
            <person name="Duotao L."/>
        </authorList>
    </citation>
    <scope>NUCLEOTIDE SEQUENCE</scope>
    <source>
        <strain evidence="2">WLY-B-L2</strain>
    </source>
</reference>
<dbReference type="Pfam" id="PF03869">
    <property type="entry name" value="Arc"/>
    <property type="match status" value="1"/>
</dbReference>
<name>A0ABS8NBI9_9CLOT</name>
<accession>A0ABS8NBI9</accession>
<evidence type="ECO:0000313" key="2">
    <source>
        <dbReference type="EMBL" id="MCC9296534.1"/>
    </source>
</evidence>
<keyword evidence="2" id="KW-0238">DNA-binding</keyword>
<feature type="domain" description="Arc-like DNA binding" evidence="1">
    <location>
        <begin position="3"/>
        <end position="46"/>
    </location>
</feature>
<protein>
    <submittedName>
        <fullName evidence="2">Arc family DNA-binding protein</fullName>
    </submittedName>
</protein>
<dbReference type="RefSeq" id="WP_229982057.1">
    <property type="nucleotide sequence ID" value="NZ_JAJJPB010000035.1"/>
</dbReference>
<dbReference type="Proteomes" id="UP001165422">
    <property type="component" value="Unassembled WGS sequence"/>
</dbReference>
<proteinExistence type="predicted"/>
<comment type="caution">
    <text evidence="2">The sequence shown here is derived from an EMBL/GenBank/DDBJ whole genome shotgun (WGS) entry which is preliminary data.</text>
</comment>
<organism evidence="2 3">
    <name type="scientific">Clostridium aromativorans</name>
    <dbReference type="NCBI Taxonomy" id="2836848"/>
    <lineage>
        <taxon>Bacteria</taxon>
        <taxon>Bacillati</taxon>
        <taxon>Bacillota</taxon>
        <taxon>Clostridia</taxon>
        <taxon>Eubacteriales</taxon>
        <taxon>Clostridiaceae</taxon>
        <taxon>Clostridium</taxon>
    </lineage>
</organism>